<feature type="domain" description="Histidine kinase/HSP90-like ATPase" evidence="10">
    <location>
        <begin position="561"/>
        <end position="652"/>
    </location>
</feature>
<evidence type="ECO:0000256" key="1">
    <source>
        <dbReference type="ARBA" id="ARBA00000085"/>
    </source>
</evidence>
<dbReference type="InterPro" id="IPR036890">
    <property type="entry name" value="HATPase_C_sf"/>
</dbReference>
<keyword evidence="6 11" id="KW-0418">Kinase</keyword>
<keyword evidence="9" id="KW-1133">Transmembrane helix</keyword>
<dbReference type="EC" id="2.7.13.3" evidence="2"/>
<feature type="transmembrane region" description="Helical" evidence="9">
    <location>
        <begin position="176"/>
        <end position="197"/>
    </location>
</feature>
<evidence type="ECO:0000256" key="2">
    <source>
        <dbReference type="ARBA" id="ARBA00012438"/>
    </source>
</evidence>
<organism evidence="11">
    <name type="scientific">Streptomyces sp. R35</name>
    <dbReference type="NCBI Taxonomy" id="3238630"/>
    <lineage>
        <taxon>Bacteria</taxon>
        <taxon>Bacillati</taxon>
        <taxon>Actinomycetota</taxon>
        <taxon>Actinomycetes</taxon>
        <taxon>Kitasatosporales</taxon>
        <taxon>Streptomycetaceae</taxon>
        <taxon>Streptomyces</taxon>
    </lineage>
</organism>
<dbReference type="CDD" id="cd16917">
    <property type="entry name" value="HATPase_UhpB-NarQ-NarX-like"/>
    <property type="match status" value="1"/>
</dbReference>
<reference evidence="11" key="1">
    <citation type="submission" date="2024-07" db="EMBL/GenBank/DDBJ databases">
        <authorList>
            <person name="Yu S.T."/>
        </authorList>
    </citation>
    <scope>NUCLEOTIDE SEQUENCE</scope>
    <source>
        <strain evidence="11">R35</strain>
    </source>
</reference>
<feature type="transmembrane region" description="Helical" evidence="9">
    <location>
        <begin position="218"/>
        <end position="240"/>
    </location>
</feature>
<dbReference type="GO" id="GO:0046983">
    <property type="term" value="F:protein dimerization activity"/>
    <property type="evidence" value="ECO:0007669"/>
    <property type="project" value="InterPro"/>
</dbReference>
<feature type="transmembrane region" description="Helical" evidence="9">
    <location>
        <begin position="68"/>
        <end position="88"/>
    </location>
</feature>
<feature type="transmembrane region" description="Helical" evidence="9">
    <location>
        <begin position="7"/>
        <end position="28"/>
    </location>
</feature>
<dbReference type="Gene3D" id="1.20.5.1930">
    <property type="match status" value="1"/>
</dbReference>
<dbReference type="RefSeq" id="WP_369264589.1">
    <property type="nucleotide sequence ID" value="NZ_CP163440.1"/>
</dbReference>
<dbReference type="SMART" id="SM00387">
    <property type="entry name" value="HATPase_c"/>
    <property type="match status" value="1"/>
</dbReference>
<evidence type="ECO:0000256" key="3">
    <source>
        <dbReference type="ARBA" id="ARBA00022553"/>
    </source>
</evidence>
<evidence type="ECO:0000256" key="5">
    <source>
        <dbReference type="ARBA" id="ARBA00022741"/>
    </source>
</evidence>
<dbReference type="Pfam" id="PF02518">
    <property type="entry name" value="HATPase_c"/>
    <property type="match status" value="1"/>
</dbReference>
<dbReference type="Gene3D" id="3.30.565.10">
    <property type="entry name" value="Histidine kinase-like ATPase, C-terminal domain"/>
    <property type="match status" value="1"/>
</dbReference>
<evidence type="ECO:0000256" key="6">
    <source>
        <dbReference type="ARBA" id="ARBA00022777"/>
    </source>
</evidence>
<feature type="transmembrane region" description="Helical" evidence="9">
    <location>
        <begin position="34"/>
        <end position="56"/>
    </location>
</feature>
<keyword evidence="5" id="KW-0547">Nucleotide-binding</keyword>
<keyword evidence="9" id="KW-0812">Transmembrane</keyword>
<feature type="transmembrane region" description="Helical" evidence="9">
    <location>
        <begin position="138"/>
        <end position="156"/>
    </location>
</feature>
<dbReference type="InterPro" id="IPR050482">
    <property type="entry name" value="Sensor_HK_TwoCompSys"/>
</dbReference>
<feature type="transmembrane region" description="Helical" evidence="9">
    <location>
        <begin position="108"/>
        <end position="126"/>
    </location>
</feature>
<name>A0AB39SLE6_9ACTN</name>
<feature type="transmembrane region" description="Helical" evidence="9">
    <location>
        <begin position="246"/>
        <end position="267"/>
    </location>
</feature>
<dbReference type="PANTHER" id="PTHR24421:SF10">
    <property type="entry name" value="NITRATE_NITRITE SENSOR PROTEIN NARQ"/>
    <property type="match status" value="1"/>
</dbReference>
<dbReference type="PANTHER" id="PTHR24421">
    <property type="entry name" value="NITRATE/NITRITE SENSOR PROTEIN NARX-RELATED"/>
    <property type="match status" value="1"/>
</dbReference>
<dbReference type="EMBL" id="CP163440">
    <property type="protein sequence ID" value="XDQ67721.1"/>
    <property type="molecule type" value="Genomic_DNA"/>
</dbReference>
<dbReference type="InterPro" id="IPR003594">
    <property type="entry name" value="HATPase_dom"/>
</dbReference>
<sequence length="652" mass="69012">MPWPRRLSLVTASSTAIVAAGGCALLFLDPGPAVGDVLTVVGAAVVGAFSTGLGLFVSGRRPTNPVGFLLTLIGLVPPLIMLSDTYAYVSVDRSRLLPGAEAAHQLGAGIWTLWYVPVMLLVLVFPDGHLPAGRFPRLVLYGVLIDPVVFEVLATLDPTPYDPPFEDFGHPLPTGPMSLLWVAYLSLGLLMALLVASMLVMRRRYRTAEPVQRAQVKWFALGAVALPGTLLSCWTDYLLFGEVGVFIWLGLLALYLGVPSLTALAILRHDLYDVDRAASAVITWAVVTAGLLAVYSAASASGGLALGRGSALVASAATALVAVVLVPVKNRVRRRVDRRFYPVRQAALAAVRALERAVHEGRARPEQLEEALRDALRAPELRVGYLLPGGTEFKDIDGIRVTAGLEVRAAGRAIGVIDGPCPREVATACASLVETVRLRAELAGALGEVEASRSRLLRAGYRERRRLERDLHDGAQSRLVTLGMALRLAQRHLDDDTVDVDGLLDQAVAELGTAVAELRELAHGLRPSSLDDGLGPALEALAARAPVRLDWRLDERELPDDIATTAYFVASEAVTNAVKHAEAASIGVVVREDGDGAVRVTVRDDGRGGADPRTGSGLSGLTDRVAALGGRLHITSGAGAGTTVEAVLPCVS</sequence>
<feature type="transmembrane region" description="Helical" evidence="9">
    <location>
        <begin position="279"/>
        <end position="298"/>
    </location>
</feature>
<evidence type="ECO:0000313" key="11">
    <source>
        <dbReference type="EMBL" id="XDQ67721.1"/>
    </source>
</evidence>
<gene>
    <name evidence="11" type="ORF">AB5J50_46560</name>
</gene>
<evidence type="ECO:0000256" key="8">
    <source>
        <dbReference type="ARBA" id="ARBA00023012"/>
    </source>
</evidence>
<keyword evidence="4" id="KW-0808">Transferase</keyword>
<dbReference type="InterPro" id="IPR011712">
    <property type="entry name" value="Sig_transdc_His_kin_sub3_dim/P"/>
</dbReference>
<dbReference type="PROSITE" id="PS51257">
    <property type="entry name" value="PROKAR_LIPOPROTEIN"/>
    <property type="match status" value="1"/>
</dbReference>
<dbReference type="SUPFAM" id="SSF55874">
    <property type="entry name" value="ATPase domain of HSP90 chaperone/DNA topoisomerase II/histidine kinase"/>
    <property type="match status" value="1"/>
</dbReference>
<evidence type="ECO:0000256" key="9">
    <source>
        <dbReference type="SAM" id="Phobius"/>
    </source>
</evidence>
<evidence type="ECO:0000256" key="4">
    <source>
        <dbReference type="ARBA" id="ARBA00022679"/>
    </source>
</evidence>
<dbReference type="Pfam" id="PF07730">
    <property type="entry name" value="HisKA_3"/>
    <property type="match status" value="1"/>
</dbReference>
<dbReference type="AlphaFoldDB" id="A0AB39SLE6"/>
<accession>A0AB39SLE6</accession>
<protein>
    <recommendedName>
        <fullName evidence="2">histidine kinase</fullName>
        <ecNumber evidence="2">2.7.13.3</ecNumber>
    </recommendedName>
</protein>
<dbReference type="GO" id="GO:0000155">
    <property type="term" value="F:phosphorelay sensor kinase activity"/>
    <property type="evidence" value="ECO:0007669"/>
    <property type="project" value="InterPro"/>
</dbReference>
<evidence type="ECO:0000256" key="7">
    <source>
        <dbReference type="ARBA" id="ARBA00022840"/>
    </source>
</evidence>
<keyword evidence="9" id="KW-0472">Membrane</keyword>
<feature type="transmembrane region" description="Helical" evidence="9">
    <location>
        <begin position="310"/>
        <end position="328"/>
    </location>
</feature>
<dbReference type="GO" id="GO:0005524">
    <property type="term" value="F:ATP binding"/>
    <property type="evidence" value="ECO:0007669"/>
    <property type="project" value="UniProtKB-KW"/>
</dbReference>
<comment type="catalytic activity">
    <reaction evidence="1">
        <text>ATP + protein L-histidine = ADP + protein N-phospho-L-histidine.</text>
        <dbReference type="EC" id="2.7.13.3"/>
    </reaction>
</comment>
<dbReference type="GO" id="GO:0016020">
    <property type="term" value="C:membrane"/>
    <property type="evidence" value="ECO:0007669"/>
    <property type="project" value="InterPro"/>
</dbReference>
<proteinExistence type="predicted"/>
<keyword evidence="7" id="KW-0067">ATP-binding</keyword>
<evidence type="ECO:0000259" key="10">
    <source>
        <dbReference type="SMART" id="SM00387"/>
    </source>
</evidence>
<keyword evidence="3" id="KW-0597">Phosphoprotein</keyword>
<keyword evidence="8" id="KW-0902">Two-component regulatory system</keyword>